<keyword evidence="2" id="KW-0472">Membrane</keyword>
<sequence>MFMDLIMLLHLLRVQFLLRLQHWCLLLLWYPYLFQLQHLVLNLLLLFQGLHLCLALPLGRVLFRGLRIGRGFTRAFLPIGGEGPRALLHLEPDADPCRVGLGRRQDGCGGEAGVVLFGSGRTRLSECGRVDRWGAQDAGLKPDGAQRRPIRRGKHEDCGPAVPSKLPASSV</sequence>
<dbReference type="EMBL" id="JAINUF010000002">
    <property type="protein sequence ID" value="KAJ8374582.1"/>
    <property type="molecule type" value="Genomic_DNA"/>
</dbReference>
<dbReference type="Proteomes" id="UP001152622">
    <property type="component" value="Chromosome 2"/>
</dbReference>
<keyword evidence="2" id="KW-0812">Transmembrane</keyword>
<comment type="caution">
    <text evidence="3">The sequence shown here is derived from an EMBL/GenBank/DDBJ whole genome shotgun (WGS) entry which is preliminary data.</text>
</comment>
<keyword evidence="2" id="KW-1133">Transmembrane helix</keyword>
<evidence type="ECO:0000256" key="1">
    <source>
        <dbReference type="SAM" id="MobiDB-lite"/>
    </source>
</evidence>
<reference evidence="3" key="1">
    <citation type="journal article" date="2023" name="Science">
        <title>Genome structures resolve the early diversification of teleost fishes.</title>
        <authorList>
            <person name="Parey E."/>
            <person name="Louis A."/>
            <person name="Montfort J."/>
            <person name="Bouchez O."/>
            <person name="Roques C."/>
            <person name="Iampietro C."/>
            <person name="Lluch J."/>
            <person name="Castinel A."/>
            <person name="Donnadieu C."/>
            <person name="Desvignes T."/>
            <person name="Floi Bucao C."/>
            <person name="Jouanno E."/>
            <person name="Wen M."/>
            <person name="Mejri S."/>
            <person name="Dirks R."/>
            <person name="Jansen H."/>
            <person name="Henkel C."/>
            <person name="Chen W.J."/>
            <person name="Zahm M."/>
            <person name="Cabau C."/>
            <person name="Klopp C."/>
            <person name="Thompson A.W."/>
            <person name="Robinson-Rechavi M."/>
            <person name="Braasch I."/>
            <person name="Lecointre G."/>
            <person name="Bobe J."/>
            <person name="Postlethwait J.H."/>
            <person name="Berthelot C."/>
            <person name="Roest Crollius H."/>
            <person name="Guiguen Y."/>
        </authorList>
    </citation>
    <scope>NUCLEOTIDE SEQUENCE</scope>
    <source>
        <strain evidence="3">WJC10195</strain>
    </source>
</reference>
<dbReference type="AlphaFoldDB" id="A0A9Q1J9U7"/>
<evidence type="ECO:0000256" key="2">
    <source>
        <dbReference type="SAM" id="Phobius"/>
    </source>
</evidence>
<evidence type="ECO:0000313" key="3">
    <source>
        <dbReference type="EMBL" id="KAJ8374582.1"/>
    </source>
</evidence>
<feature type="region of interest" description="Disordered" evidence="1">
    <location>
        <begin position="136"/>
        <end position="171"/>
    </location>
</feature>
<feature type="transmembrane region" description="Helical" evidence="2">
    <location>
        <begin position="12"/>
        <end position="33"/>
    </location>
</feature>
<accession>A0A9Q1J9U7</accession>
<name>A0A9Q1J9U7_SYNKA</name>
<protein>
    <submittedName>
        <fullName evidence="3">Uncharacterized protein</fullName>
    </submittedName>
</protein>
<evidence type="ECO:0000313" key="4">
    <source>
        <dbReference type="Proteomes" id="UP001152622"/>
    </source>
</evidence>
<feature type="transmembrane region" description="Helical" evidence="2">
    <location>
        <begin position="39"/>
        <end position="63"/>
    </location>
</feature>
<keyword evidence="4" id="KW-1185">Reference proteome</keyword>
<gene>
    <name evidence="3" type="ORF">SKAU_G00051620</name>
</gene>
<organism evidence="3 4">
    <name type="scientific">Synaphobranchus kaupii</name>
    <name type="common">Kaup's arrowtooth eel</name>
    <dbReference type="NCBI Taxonomy" id="118154"/>
    <lineage>
        <taxon>Eukaryota</taxon>
        <taxon>Metazoa</taxon>
        <taxon>Chordata</taxon>
        <taxon>Craniata</taxon>
        <taxon>Vertebrata</taxon>
        <taxon>Euteleostomi</taxon>
        <taxon>Actinopterygii</taxon>
        <taxon>Neopterygii</taxon>
        <taxon>Teleostei</taxon>
        <taxon>Anguilliformes</taxon>
        <taxon>Synaphobranchidae</taxon>
        <taxon>Synaphobranchus</taxon>
    </lineage>
</organism>
<proteinExistence type="predicted"/>